<evidence type="ECO:0000313" key="2">
    <source>
        <dbReference type="Proteomes" id="UP001292571"/>
    </source>
</evidence>
<comment type="caution">
    <text evidence="1">The sequence shown here is derived from an EMBL/GenBank/DDBJ whole genome shotgun (WGS) entry which is preliminary data.</text>
</comment>
<reference evidence="1 2" key="1">
    <citation type="submission" date="2023-12" db="EMBL/GenBank/DDBJ databases">
        <title>Pseudomonas sp. T5W1.</title>
        <authorList>
            <person name="Maltman C."/>
        </authorList>
    </citation>
    <scope>NUCLEOTIDE SEQUENCE [LARGE SCALE GENOMIC DNA]</scope>
    <source>
        <strain evidence="1 2">T5W1</strain>
    </source>
</reference>
<evidence type="ECO:0000313" key="1">
    <source>
        <dbReference type="EMBL" id="MEA1607614.1"/>
    </source>
</evidence>
<proteinExistence type="predicted"/>
<dbReference type="RefSeq" id="WP_274086302.1">
    <property type="nucleotide sequence ID" value="NZ_JAYEET010000052.1"/>
</dbReference>
<dbReference type="Proteomes" id="UP001292571">
    <property type="component" value="Unassembled WGS sequence"/>
</dbReference>
<keyword evidence="2" id="KW-1185">Reference proteome</keyword>
<name>A0ABU5PDA8_9PSED</name>
<protein>
    <submittedName>
        <fullName evidence="1">Uncharacterized protein</fullName>
    </submittedName>
</protein>
<sequence length="93" mass="10188">MTAKEAQLTELLSLSTRTLTHLTAATTAMSFELLKAQDSAVHDSARKMIERMLAISSELDQQWQLIGQLAGTPVESGNSLEQVELQSLEASER</sequence>
<dbReference type="EMBL" id="JAYEET010000052">
    <property type="protein sequence ID" value="MEA1607614.1"/>
    <property type="molecule type" value="Genomic_DNA"/>
</dbReference>
<accession>A0ABU5PDA8</accession>
<organism evidence="1 2">
    <name type="scientific">Pseudomonas spirodelae</name>
    <dbReference type="NCBI Taxonomy" id="3101751"/>
    <lineage>
        <taxon>Bacteria</taxon>
        <taxon>Pseudomonadati</taxon>
        <taxon>Pseudomonadota</taxon>
        <taxon>Gammaproteobacteria</taxon>
        <taxon>Pseudomonadales</taxon>
        <taxon>Pseudomonadaceae</taxon>
        <taxon>Pseudomonas</taxon>
    </lineage>
</organism>
<gene>
    <name evidence="1" type="ORF">SOP97_17590</name>
</gene>